<protein>
    <recommendedName>
        <fullName evidence="6">AprE-like beta-barrel domain-containing protein</fullName>
    </recommendedName>
</protein>
<dbReference type="Proteomes" id="UP000219972">
    <property type="component" value="Unassembled WGS sequence"/>
</dbReference>
<evidence type="ECO:0000256" key="1">
    <source>
        <dbReference type="ARBA" id="ARBA00004167"/>
    </source>
</evidence>
<dbReference type="PANTHER" id="PTHR30386:SF26">
    <property type="entry name" value="TRANSPORT PROTEIN COMB"/>
    <property type="match status" value="1"/>
</dbReference>
<name>A0ABX4IY53_9HYPH</name>
<dbReference type="InterPro" id="IPR058982">
    <property type="entry name" value="Beta-barrel_AprE"/>
</dbReference>
<evidence type="ECO:0000313" key="8">
    <source>
        <dbReference type="Proteomes" id="UP000219972"/>
    </source>
</evidence>
<evidence type="ECO:0000256" key="5">
    <source>
        <dbReference type="SAM" id="Phobius"/>
    </source>
</evidence>
<dbReference type="RefSeq" id="WP_097545196.1">
    <property type="nucleotide sequence ID" value="NZ_NWSK01000031.1"/>
</dbReference>
<dbReference type="Pfam" id="PF26002">
    <property type="entry name" value="Beta-barrel_AprE"/>
    <property type="match status" value="1"/>
</dbReference>
<evidence type="ECO:0000256" key="2">
    <source>
        <dbReference type="ARBA" id="ARBA00022692"/>
    </source>
</evidence>
<evidence type="ECO:0000256" key="4">
    <source>
        <dbReference type="ARBA" id="ARBA00023136"/>
    </source>
</evidence>
<gene>
    <name evidence="7" type="ORF">CO662_32870</name>
</gene>
<dbReference type="PANTHER" id="PTHR30386">
    <property type="entry name" value="MEMBRANE FUSION SUBUNIT OF EMRAB-TOLC MULTIDRUG EFFLUX PUMP"/>
    <property type="match status" value="1"/>
</dbReference>
<feature type="domain" description="AprE-like beta-barrel" evidence="6">
    <location>
        <begin position="302"/>
        <end position="395"/>
    </location>
</feature>
<comment type="subcellular location">
    <subcellularLocation>
        <location evidence="1">Membrane</location>
        <topology evidence="1">Single-pass membrane protein</topology>
    </subcellularLocation>
</comment>
<comment type="caution">
    <text evidence="7">The sequence shown here is derived from an EMBL/GenBank/DDBJ whole genome shotgun (WGS) entry which is preliminary data.</text>
</comment>
<keyword evidence="3 5" id="KW-1133">Transmembrane helix</keyword>
<evidence type="ECO:0000259" key="6">
    <source>
        <dbReference type="Pfam" id="PF26002"/>
    </source>
</evidence>
<evidence type="ECO:0000256" key="3">
    <source>
        <dbReference type="ARBA" id="ARBA00022989"/>
    </source>
</evidence>
<proteinExistence type="predicted"/>
<feature type="transmembrane region" description="Helical" evidence="5">
    <location>
        <begin position="34"/>
        <end position="55"/>
    </location>
</feature>
<dbReference type="InterPro" id="IPR050739">
    <property type="entry name" value="MFP"/>
</dbReference>
<reference evidence="7 8" key="1">
    <citation type="submission" date="2017-09" db="EMBL/GenBank/DDBJ databases">
        <title>Comparative genomics of rhizobia isolated from Phaseolus vulgaris in China.</title>
        <authorList>
            <person name="Tong W."/>
        </authorList>
    </citation>
    <scope>NUCLEOTIDE SEQUENCE [LARGE SCALE GENOMIC DNA]</scope>
    <source>
        <strain evidence="7 8">Y27</strain>
    </source>
</reference>
<keyword evidence="4 5" id="KW-0472">Membrane</keyword>
<keyword evidence="2 5" id="KW-0812">Transmembrane</keyword>
<keyword evidence="8" id="KW-1185">Reference proteome</keyword>
<accession>A0ABX4IY53</accession>
<dbReference type="Gene3D" id="2.40.30.170">
    <property type="match status" value="1"/>
</dbReference>
<dbReference type="EMBL" id="NWSL01000036">
    <property type="protein sequence ID" value="PDS47834.1"/>
    <property type="molecule type" value="Genomic_DNA"/>
</dbReference>
<sequence length="418" mass="46724">MTERPLFRSETVAEIENTLSRVYLDRDVARGWELYAFVTCVVAALASLLLVRVSLDATAVGIFRANANNRVIVADRDGILGYTISNRLPVDVTKGEKIATIKNFDPVTLRQAPNIEFNRTELSARRVRVVARQQAAREAMKSKIDNLRLMQAQLQTLAKDTDNLIAVYQDDIARLSKREANYRKMLEQGLITSQILENASENVAERNFQLNAAQTNKHEYERRSTEIEYQLQQAADDGAKEQLDLENQLTAIDVAIKADAELEERPLFAEDGVTLIPKGYSSGQAVKRGDVLFEVGAKADYLEIEADVPDSQIGELRDGMPVTISVNSYPFFKYGMINGTVAFVSTVATDAVAFSEKLPTNSQFRMIIRPDPASIAAFSRDKRLLPGMLTEVHVRKDTVAIWRLLFSPLLHLGTRTDI</sequence>
<organism evidence="7 8">
    <name type="scientific">Rhizobium anhuiense</name>
    <dbReference type="NCBI Taxonomy" id="1184720"/>
    <lineage>
        <taxon>Bacteria</taxon>
        <taxon>Pseudomonadati</taxon>
        <taxon>Pseudomonadota</taxon>
        <taxon>Alphaproteobacteria</taxon>
        <taxon>Hyphomicrobiales</taxon>
        <taxon>Rhizobiaceae</taxon>
        <taxon>Rhizobium/Agrobacterium group</taxon>
        <taxon>Rhizobium</taxon>
    </lineage>
</organism>
<evidence type="ECO:0000313" key="7">
    <source>
        <dbReference type="EMBL" id="PDS47834.1"/>
    </source>
</evidence>